<evidence type="ECO:0000313" key="4">
    <source>
        <dbReference type="Proteomes" id="UP000326912"/>
    </source>
</evidence>
<comment type="caution">
    <text evidence="3">The sequence shown here is derived from an EMBL/GenBank/DDBJ whole genome shotgun (WGS) entry which is preliminary data.</text>
</comment>
<dbReference type="PANTHER" id="PTHR44196:SF3">
    <property type="entry name" value="SHORT CHAIN DEHYDROGENASE FAMILY PROTEIN"/>
    <property type="match status" value="1"/>
</dbReference>
<dbReference type="InterPro" id="IPR020904">
    <property type="entry name" value="Sc_DH/Rdtase_CS"/>
</dbReference>
<dbReference type="PANTHER" id="PTHR44196">
    <property type="entry name" value="DEHYDROGENASE/REDUCTASE SDR FAMILY MEMBER 7B"/>
    <property type="match status" value="1"/>
</dbReference>
<dbReference type="SUPFAM" id="SSF51735">
    <property type="entry name" value="NAD(P)-binding Rossmann-fold domains"/>
    <property type="match status" value="1"/>
</dbReference>
<dbReference type="GO" id="GO:0016020">
    <property type="term" value="C:membrane"/>
    <property type="evidence" value="ECO:0007669"/>
    <property type="project" value="TreeGrafter"/>
</dbReference>
<evidence type="ECO:0000313" key="3">
    <source>
        <dbReference type="EMBL" id="GER87015.1"/>
    </source>
</evidence>
<sequence>MRVAIIGATSALAHETAKSFASDGADFFLVGRSSEKLAVVAADLKVRGAKAIETYTLDLNQLEHHDEMLQQAIATLGGLDVLLIAHGTLGDQRASELSVAETLQELNTNALSVISLLTLSANYFEQQKRGCIAVISSVAGDRGRQTNYVYGTAKAAVSTFLQGLRNRLSKSGVSVITIKPGSVATPMTAHMKQGLLFAKPEAVGKDIYEAIKKRKDVAYVPGYWRVVMLVIKSIPESIFKRLSL</sequence>
<dbReference type="InterPro" id="IPR036291">
    <property type="entry name" value="NAD(P)-bd_dom_sf"/>
</dbReference>
<dbReference type="GO" id="GO:0016491">
    <property type="term" value="F:oxidoreductase activity"/>
    <property type="evidence" value="ECO:0007669"/>
    <property type="project" value="UniProtKB-KW"/>
</dbReference>
<keyword evidence="4" id="KW-1185">Reference proteome</keyword>
<evidence type="ECO:0000256" key="2">
    <source>
        <dbReference type="ARBA" id="ARBA00023002"/>
    </source>
</evidence>
<dbReference type="RefSeq" id="WP_151755058.1">
    <property type="nucleotide sequence ID" value="NZ_BKZW01000001.1"/>
</dbReference>
<dbReference type="Proteomes" id="UP000326912">
    <property type="component" value="Unassembled WGS sequence"/>
</dbReference>
<dbReference type="NCBIfam" id="NF005489">
    <property type="entry name" value="PRK07102.1"/>
    <property type="match status" value="1"/>
</dbReference>
<dbReference type="PRINTS" id="PR00081">
    <property type="entry name" value="GDHRDH"/>
</dbReference>
<dbReference type="Gene3D" id="3.40.50.720">
    <property type="entry name" value="NAD(P)-binding Rossmann-like Domain"/>
    <property type="match status" value="1"/>
</dbReference>
<protein>
    <submittedName>
        <fullName evidence="3">Short-chain dehydrogenase</fullName>
    </submittedName>
</protein>
<keyword evidence="2" id="KW-0560">Oxidoreductase</keyword>
<dbReference type="EMBL" id="BKZW01000001">
    <property type="protein sequence ID" value="GER87015.1"/>
    <property type="molecule type" value="Genomic_DNA"/>
</dbReference>
<organism evidence="3 4">
    <name type="scientific">Dictyobacter vulcani</name>
    <dbReference type="NCBI Taxonomy" id="2607529"/>
    <lineage>
        <taxon>Bacteria</taxon>
        <taxon>Bacillati</taxon>
        <taxon>Chloroflexota</taxon>
        <taxon>Ktedonobacteria</taxon>
        <taxon>Ktedonobacterales</taxon>
        <taxon>Dictyobacteraceae</taxon>
        <taxon>Dictyobacter</taxon>
    </lineage>
</organism>
<accession>A0A5J4KHB3</accession>
<gene>
    <name evidence="3" type="ORF">KDW_11770</name>
</gene>
<dbReference type="PROSITE" id="PS00061">
    <property type="entry name" value="ADH_SHORT"/>
    <property type="match status" value="1"/>
</dbReference>
<comment type="similarity">
    <text evidence="1">Belongs to the short-chain dehydrogenases/reductases (SDR) family.</text>
</comment>
<dbReference type="InterPro" id="IPR002347">
    <property type="entry name" value="SDR_fam"/>
</dbReference>
<evidence type="ECO:0000256" key="1">
    <source>
        <dbReference type="ARBA" id="ARBA00006484"/>
    </source>
</evidence>
<dbReference type="AlphaFoldDB" id="A0A5J4KHB3"/>
<name>A0A5J4KHB3_9CHLR</name>
<proteinExistence type="inferred from homology"/>
<dbReference type="Pfam" id="PF00106">
    <property type="entry name" value="adh_short"/>
    <property type="match status" value="1"/>
</dbReference>
<reference evidence="3 4" key="1">
    <citation type="submission" date="2019-10" db="EMBL/GenBank/DDBJ databases">
        <title>Dictyobacter vulcani sp. nov., within the class Ktedonobacteria, isolated from soil of volcanic Mt. Zao.</title>
        <authorList>
            <person name="Zheng Y."/>
            <person name="Wang C.M."/>
            <person name="Sakai Y."/>
            <person name="Abe K."/>
            <person name="Yokota A."/>
            <person name="Yabe S."/>
        </authorList>
    </citation>
    <scope>NUCLEOTIDE SEQUENCE [LARGE SCALE GENOMIC DNA]</scope>
    <source>
        <strain evidence="3 4">W12</strain>
    </source>
</reference>